<organism evidence="8 9">
    <name type="scientific">Kyrpidia tusciae (strain DSM 2912 / NBRC 15312 / T2)</name>
    <name type="common">Bacillus tusciae</name>
    <dbReference type="NCBI Taxonomy" id="562970"/>
    <lineage>
        <taxon>Bacteria</taxon>
        <taxon>Bacillati</taxon>
        <taxon>Bacillota</taxon>
        <taxon>Bacilli</taxon>
        <taxon>Bacillales</taxon>
        <taxon>Alicyclobacillaceae</taxon>
        <taxon>Kyrpidia</taxon>
    </lineage>
</organism>
<dbReference type="STRING" id="562970.Btus_1702"/>
<evidence type="ECO:0000256" key="2">
    <source>
        <dbReference type="ARBA" id="ARBA00022475"/>
    </source>
</evidence>
<evidence type="ECO:0000256" key="4">
    <source>
        <dbReference type="ARBA" id="ARBA00022989"/>
    </source>
</evidence>
<evidence type="ECO:0000313" key="9">
    <source>
        <dbReference type="Proteomes" id="UP000002368"/>
    </source>
</evidence>
<dbReference type="eggNOG" id="COG1284">
    <property type="taxonomic scope" value="Bacteria"/>
</dbReference>
<feature type="transmembrane region" description="Helical" evidence="6">
    <location>
        <begin position="6"/>
        <end position="25"/>
    </location>
</feature>
<feature type="domain" description="DUF2179" evidence="7">
    <location>
        <begin position="213"/>
        <end position="267"/>
    </location>
</feature>
<dbReference type="GO" id="GO:0005886">
    <property type="term" value="C:plasma membrane"/>
    <property type="evidence" value="ECO:0007669"/>
    <property type="project" value="UniProtKB-SubCell"/>
</dbReference>
<feature type="transmembrane region" description="Helical" evidence="6">
    <location>
        <begin position="100"/>
        <end position="122"/>
    </location>
</feature>
<evidence type="ECO:0000256" key="5">
    <source>
        <dbReference type="ARBA" id="ARBA00023136"/>
    </source>
</evidence>
<dbReference type="PANTHER" id="PTHR33545:SF5">
    <property type="entry name" value="UPF0750 MEMBRANE PROTEIN YITT"/>
    <property type="match status" value="1"/>
</dbReference>
<dbReference type="InterPro" id="IPR015867">
    <property type="entry name" value="N-reg_PII/ATP_PRibTrfase_C"/>
</dbReference>
<dbReference type="CDD" id="cd16380">
    <property type="entry name" value="YitT_C"/>
    <property type="match status" value="1"/>
</dbReference>
<keyword evidence="3 6" id="KW-0812">Transmembrane</keyword>
<feature type="transmembrane region" description="Helical" evidence="6">
    <location>
        <begin position="71"/>
        <end position="88"/>
    </location>
</feature>
<comment type="subcellular location">
    <subcellularLocation>
        <location evidence="1">Cell membrane</location>
        <topology evidence="1">Multi-pass membrane protein</topology>
    </subcellularLocation>
</comment>
<dbReference type="Pfam" id="PF10035">
    <property type="entry name" value="DUF2179"/>
    <property type="match status" value="1"/>
</dbReference>
<proteinExistence type="predicted"/>
<evidence type="ECO:0000256" key="3">
    <source>
        <dbReference type="ARBA" id="ARBA00022692"/>
    </source>
</evidence>
<evidence type="ECO:0000256" key="1">
    <source>
        <dbReference type="ARBA" id="ARBA00004651"/>
    </source>
</evidence>
<evidence type="ECO:0000259" key="7">
    <source>
        <dbReference type="Pfam" id="PF10035"/>
    </source>
</evidence>
<dbReference type="InterPro" id="IPR003740">
    <property type="entry name" value="YitT"/>
</dbReference>
<sequence>MAFKFVGIAAGALIFSIGLNNFLIANHLSEGGFVGLAVIGWYLFHIPVGATFFLLNGPLLWLGGRLFGREFVIKTLWGVAAVSVFSELTKGLQTPVDDKLLAALYGGVLSGIGLGIVFRFGATTGGADVIARVVKHFWGISMGKVLFSIDLVVIAMIAVLIGRQTAMYSLVALFVSARVVDFVLEGVSAARAATIISNHSDEIAERIHRELERGTTLIPSVGGFTGTQRTMIYTVVNRDEVIRLHRIVKSVDPEAFVVVNNVHDVLGEGFTR</sequence>
<keyword evidence="5 6" id="KW-0472">Membrane</keyword>
<accession>D5WPZ5</accession>
<dbReference type="PANTHER" id="PTHR33545">
    <property type="entry name" value="UPF0750 MEMBRANE PROTEIN YITT-RELATED"/>
    <property type="match status" value="1"/>
</dbReference>
<evidence type="ECO:0000256" key="6">
    <source>
        <dbReference type="SAM" id="Phobius"/>
    </source>
</evidence>
<keyword evidence="9" id="KW-1185">Reference proteome</keyword>
<dbReference type="EMBL" id="CP002017">
    <property type="protein sequence ID" value="ADG06404.1"/>
    <property type="molecule type" value="Genomic_DNA"/>
</dbReference>
<dbReference type="HOGENOM" id="CLU_063199_1_1_9"/>
<dbReference type="AlphaFoldDB" id="D5WPZ5"/>
<gene>
    <name evidence="8" type="ordered locus">Btus_1702</name>
</gene>
<feature type="transmembrane region" description="Helical" evidence="6">
    <location>
        <begin position="142"/>
        <end position="161"/>
    </location>
</feature>
<name>D5WPZ5_KYRT2</name>
<dbReference type="InterPro" id="IPR019264">
    <property type="entry name" value="DUF2179"/>
</dbReference>
<dbReference type="KEGG" id="bts:Btus_1702"/>
<dbReference type="InterPro" id="IPR051461">
    <property type="entry name" value="UPF0750_membrane"/>
</dbReference>
<evidence type="ECO:0000313" key="8">
    <source>
        <dbReference type="EMBL" id="ADG06404.1"/>
    </source>
</evidence>
<keyword evidence="2" id="KW-1003">Cell membrane</keyword>
<reference evidence="8 9" key="1">
    <citation type="journal article" date="2011" name="Stand. Genomic Sci.">
        <title>Complete genome sequence of the thermophilic, hydrogen-oxidizing Bacillus tusciae type strain (T2) and reclassification in the new genus, Kyrpidia gen. nov. as Kyrpidia tusciae comb. nov. and emendation of the family Alicyclobacillaceae da Costa and Rainey, 2010.</title>
        <authorList>
            <person name="Klenk H.P."/>
            <person name="Lapidus A."/>
            <person name="Chertkov O."/>
            <person name="Copeland A."/>
            <person name="Del Rio T.G."/>
            <person name="Nolan M."/>
            <person name="Lucas S."/>
            <person name="Chen F."/>
            <person name="Tice H."/>
            <person name="Cheng J.F."/>
            <person name="Han C."/>
            <person name="Bruce D."/>
            <person name="Goodwin L."/>
            <person name="Pitluck S."/>
            <person name="Pati A."/>
            <person name="Ivanova N."/>
            <person name="Mavromatis K."/>
            <person name="Daum C."/>
            <person name="Chen A."/>
            <person name="Palaniappan K."/>
            <person name="Chang Y.J."/>
            <person name="Land M."/>
            <person name="Hauser L."/>
            <person name="Jeffries C.D."/>
            <person name="Detter J.C."/>
            <person name="Rohde M."/>
            <person name="Abt B."/>
            <person name="Pukall R."/>
            <person name="Goker M."/>
            <person name="Bristow J."/>
            <person name="Markowitz V."/>
            <person name="Hugenholtz P."/>
            <person name="Eisen J.A."/>
        </authorList>
    </citation>
    <scope>NUCLEOTIDE SEQUENCE [LARGE SCALE GENOMIC DNA]</scope>
    <source>
        <strain evidence="8 9">DSM 2912</strain>
    </source>
</reference>
<feature type="transmembrane region" description="Helical" evidence="6">
    <location>
        <begin position="32"/>
        <end position="55"/>
    </location>
</feature>
<dbReference type="Proteomes" id="UP000002368">
    <property type="component" value="Chromosome"/>
</dbReference>
<dbReference type="Pfam" id="PF02588">
    <property type="entry name" value="YitT_membrane"/>
    <property type="match status" value="1"/>
</dbReference>
<protein>
    <recommendedName>
        <fullName evidence="7">DUF2179 domain-containing protein</fullName>
    </recommendedName>
</protein>
<dbReference type="PIRSF" id="PIRSF006483">
    <property type="entry name" value="Membrane_protein_YitT"/>
    <property type="match status" value="1"/>
</dbReference>
<dbReference type="Gene3D" id="3.30.70.120">
    <property type="match status" value="1"/>
</dbReference>
<keyword evidence="4 6" id="KW-1133">Transmembrane helix</keyword>